<evidence type="ECO:0000256" key="2">
    <source>
        <dbReference type="ARBA" id="ARBA00022980"/>
    </source>
</evidence>
<keyword evidence="2 4" id="KW-0689">Ribosomal protein</keyword>
<comment type="caution">
    <text evidence="6">The sequence shown here is derived from an EMBL/GenBank/DDBJ whole genome shotgun (WGS) entry which is preliminary data.</text>
</comment>
<keyword evidence="7" id="KW-1185">Reference proteome</keyword>
<accession>A0ABQ7J6T5</accession>
<feature type="domain" description="Small ribosomal subunit protein uS17 N-terminal" evidence="5">
    <location>
        <begin position="61"/>
        <end position="127"/>
    </location>
</feature>
<dbReference type="PANTHER" id="PTHR10744">
    <property type="entry name" value="40S RIBOSOMAL PROTEIN S11 FAMILY MEMBER"/>
    <property type="match status" value="1"/>
</dbReference>
<dbReference type="InterPro" id="IPR019979">
    <property type="entry name" value="Ribosomal_uS17_CS"/>
</dbReference>
<dbReference type="InterPro" id="IPR000266">
    <property type="entry name" value="Ribosomal_uS17"/>
</dbReference>
<dbReference type="PRINTS" id="PR00973">
    <property type="entry name" value="RIBOSOMALS17"/>
</dbReference>
<dbReference type="Pfam" id="PF00366">
    <property type="entry name" value="Ribosomal_S17"/>
    <property type="match status" value="1"/>
</dbReference>
<dbReference type="EMBL" id="JADAQX010000641">
    <property type="protein sequence ID" value="KAF8819681.1"/>
    <property type="molecule type" value="Genomic_DNA"/>
</dbReference>
<name>A0ABQ7J6T5_9APIC</name>
<evidence type="ECO:0000256" key="3">
    <source>
        <dbReference type="ARBA" id="ARBA00023274"/>
    </source>
</evidence>
<dbReference type="SUPFAM" id="SSF50249">
    <property type="entry name" value="Nucleic acid-binding proteins"/>
    <property type="match status" value="1"/>
</dbReference>
<evidence type="ECO:0000256" key="1">
    <source>
        <dbReference type="ARBA" id="ARBA00010254"/>
    </source>
</evidence>
<protein>
    <submittedName>
        <fullName evidence="6">Ribosomal protein RPS11</fullName>
    </submittedName>
</protein>
<gene>
    <name evidence="6" type="primary">RPS11</name>
    <name evidence="6" type="ORF">IE077_004129</name>
</gene>
<evidence type="ECO:0000313" key="7">
    <source>
        <dbReference type="Proteomes" id="UP000823046"/>
    </source>
</evidence>
<dbReference type="PANTHER" id="PTHR10744:SF9">
    <property type="entry name" value="40S RIBOSOMAL PROTEIN S11-RELATED"/>
    <property type="match status" value="1"/>
</dbReference>
<keyword evidence="3 4" id="KW-0687">Ribonucleoprotein</keyword>
<comment type="similarity">
    <text evidence="1 4">Belongs to the universal ribosomal protein uS17 family.</text>
</comment>
<evidence type="ECO:0000256" key="4">
    <source>
        <dbReference type="RuleBase" id="RU003872"/>
    </source>
</evidence>
<dbReference type="Gene3D" id="2.40.50.1000">
    <property type="match status" value="1"/>
</dbReference>
<organism evidence="6 7">
    <name type="scientific">Cardiosporidium cionae</name>
    <dbReference type="NCBI Taxonomy" id="476202"/>
    <lineage>
        <taxon>Eukaryota</taxon>
        <taxon>Sar</taxon>
        <taxon>Alveolata</taxon>
        <taxon>Apicomplexa</taxon>
        <taxon>Aconoidasida</taxon>
        <taxon>Nephromycida</taxon>
        <taxon>Cardiosporidium</taxon>
    </lineage>
</organism>
<evidence type="ECO:0000259" key="5">
    <source>
        <dbReference type="Pfam" id="PF16205"/>
    </source>
</evidence>
<sequence length="215" mass="24780">MFFKYRLFKQIDRSTASHSLFSSRRLLTLFSACGFSSLLTFSCITSCVRYKMAAAAVADVQHERAFQKQEAIFIGNKRLLPKKSAAGLRYWKKVGLGFTTPKEAKVGRYVDKKCPFTGNVSIRGRILKGMVISTKMKRTIVIRRNYLHYVRKYNRFEKRHKNVSCHCSPAFDHVTEGDIVTAGQCRPLSKTVRFNVLKVEKNEIFGSSRKQFRLF</sequence>
<dbReference type="PROSITE" id="PS00056">
    <property type="entry name" value="RIBOSOMAL_S17"/>
    <property type="match status" value="1"/>
</dbReference>
<evidence type="ECO:0000313" key="6">
    <source>
        <dbReference type="EMBL" id="KAF8819681.1"/>
    </source>
</evidence>
<reference evidence="6 7" key="1">
    <citation type="journal article" date="2020" name="bioRxiv">
        <title>Metabolic contributions of an alphaproteobacterial endosymbiont in the apicomplexan Cardiosporidium cionae.</title>
        <authorList>
            <person name="Hunter E.S."/>
            <person name="Paight C.J."/>
            <person name="Lane C.E."/>
        </authorList>
    </citation>
    <scope>NUCLEOTIDE SEQUENCE [LARGE SCALE GENOMIC DNA]</scope>
    <source>
        <strain evidence="6">ESH_2018</strain>
    </source>
</reference>
<proteinExistence type="inferred from homology"/>
<dbReference type="Pfam" id="PF16205">
    <property type="entry name" value="Ribosomal_S17_N"/>
    <property type="match status" value="1"/>
</dbReference>
<dbReference type="CDD" id="cd00364">
    <property type="entry name" value="Ribosomal_uS17"/>
    <property type="match status" value="1"/>
</dbReference>
<dbReference type="InterPro" id="IPR032440">
    <property type="entry name" value="Ribosomal_uS17_N"/>
</dbReference>
<dbReference type="GO" id="GO:0005840">
    <property type="term" value="C:ribosome"/>
    <property type="evidence" value="ECO:0007669"/>
    <property type="project" value="UniProtKB-KW"/>
</dbReference>
<dbReference type="InterPro" id="IPR012340">
    <property type="entry name" value="NA-bd_OB-fold"/>
</dbReference>
<dbReference type="Proteomes" id="UP000823046">
    <property type="component" value="Unassembled WGS sequence"/>
</dbReference>